<dbReference type="AlphaFoldDB" id="A0A1I7WSX0"/>
<evidence type="ECO:0000313" key="2">
    <source>
        <dbReference type="WBParaSite" id="Hba_08281"/>
    </source>
</evidence>
<dbReference type="WBParaSite" id="Hba_08281">
    <property type="protein sequence ID" value="Hba_08281"/>
    <property type="gene ID" value="Hba_08281"/>
</dbReference>
<protein>
    <submittedName>
        <fullName evidence="2">HTH_Tnp_ISL3 domain-containing protein</fullName>
    </submittedName>
</protein>
<reference evidence="2" key="1">
    <citation type="submission" date="2016-11" db="UniProtKB">
        <authorList>
            <consortium name="WormBaseParasite"/>
        </authorList>
    </citation>
    <scope>IDENTIFICATION</scope>
</reference>
<organism evidence="1 2">
    <name type="scientific">Heterorhabditis bacteriophora</name>
    <name type="common">Entomopathogenic nematode worm</name>
    <dbReference type="NCBI Taxonomy" id="37862"/>
    <lineage>
        <taxon>Eukaryota</taxon>
        <taxon>Metazoa</taxon>
        <taxon>Ecdysozoa</taxon>
        <taxon>Nematoda</taxon>
        <taxon>Chromadorea</taxon>
        <taxon>Rhabditida</taxon>
        <taxon>Rhabditina</taxon>
        <taxon>Rhabditomorpha</taxon>
        <taxon>Strongyloidea</taxon>
        <taxon>Heterorhabditidae</taxon>
        <taxon>Heterorhabditis</taxon>
    </lineage>
</organism>
<keyword evidence="1" id="KW-1185">Reference proteome</keyword>
<accession>A0A1I7WSX0</accession>
<proteinExistence type="predicted"/>
<sequence length="97" mass="11204">MNSDKYIDSPAKKEIVRSVKKGVTYQDVATVFEIVRSAVLKIAGVMRRHVLRKTIKNSSSCRNMFPENIVQATFQQVQTKYVIMKLVMTVMWSVPYF</sequence>
<evidence type="ECO:0000313" key="1">
    <source>
        <dbReference type="Proteomes" id="UP000095283"/>
    </source>
</evidence>
<dbReference type="Proteomes" id="UP000095283">
    <property type="component" value="Unplaced"/>
</dbReference>
<name>A0A1I7WSX0_HETBA</name>